<name>A0A4Q0SUD7_9BACT</name>
<evidence type="ECO:0000313" key="2">
    <source>
        <dbReference type="Proteomes" id="UP000289437"/>
    </source>
</evidence>
<sequence>MLAGCGHVSPRSLSAGRFGIAGAPLRGVADCSAVEWPR</sequence>
<keyword evidence="2" id="KW-1185">Reference proteome</keyword>
<dbReference type="AlphaFoldDB" id="A0A4Q0SUD7"/>
<dbReference type="EMBL" id="RDSM01000003">
    <property type="protein sequence ID" value="RXH54653.1"/>
    <property type="molecule type" value="Genomic_DNA"/>
</dbReference>
<evidence type="ECO:0000313" key="1">
    <source>
        <dbReference type="EMBL" id="RXH54653.1"/>
    </source>
</evidence>
<organism evidence="1 2">
    <name type="scientific">Granulicella sibirica</name>
    <dbReference type="NCBI Taxonomy" id="2479048"/>
    <lineage>
        <taxon>Bacteria</taxon>
        <taxon>Pseudomonadati</taxon>
        <taxon>Acidobacteriota</taxon>
        <taxon>Terriglobia</taxon>
        <taxon>Terriglobales</taxon>
        <taxon>Acidobacteriaceae</taxon>
        <taxon>Granulicella</taxon>
    </lineage>
</organism>
<comment type="caution">
    <text evidence="1">The sequence shown here is derived from an EMBL/GenBank/DDBJ whole genome shotgun (WGS) entry which is preliminary data.</text>
</comment>
<accession>A0A4Q0SUD7</accession>
<protein>
    <submittedName>
        <fullName evidence="1">Uncharacterized protein</fullName>
    </submittedName>
</protein>
<dbReference type="Proteomes" id="UP000289437">
    <property type="component" value="Unassembled WGS sequence"/>
</dbReference>
<gene>
    <name evidence="1" type="ORF">GRAN_3757</name>
</gene>
<reference evidence="2" key="2">
    <citation type="submission" date="2019-02" db="EMBL/GenBank/DDBJ databases">
        <title>Granulicella sibirica sp. nov., a psychrotolerant acidobacterium isolated from an organic soil layer in forested tundra, West Siberia.</title>
        <authorList>
            <person name="Oshkin I.Y."/>
            <person name="Kulichevskaya I.S."/>
            <person name="Rijpstra W.I.C."/>
            <person name="Sinninghe Damste J.S."/>
            <person name="Rakitin A.L."/>
            <person name="Ravin N.V."/>
            <person name="Dedysh S.N."/>
        </authorList>
    </citation>
    <scope>NUCLEOTIDE SEQUENCE [LARGE SCALE GENOMIC DNA]</scope>
    <source>
        <strain evidence="2">AF10</strain>
    </source>
</reference>
<proteinExistence type="predicted"/>
<reference evidence="1 2" key="1">
    <citation type="submission" date="2018-11" db="EMBL/GenBank/DDBJ databases">
        <authorList>
            <person name="Mardanov A.V."/>
            <person name="Ravin N.V."/>
            <person name="Dedysh S.N."/>
        </authorList>
    </citation>
    <scope>NUCLEOTIDE SEQUENCE [LARGE SCALE GENOMIC DNA]</scope>
    <source>
        <strain evidence="1 2">AF10</strain>
    </source>
</reference>